<feature type="transmembrane region" description="Helical" evidence="7">
    <location>
        <begin position="186"/>
        <end position="208"/>
    </location>
</feature>
<feature type="region of interest" description="Disordered" evidence="6">
    <location>
        <begin position="410"/>
        <end position="430"/>
    </location>
</feature>
<dbReference type="PANTHER" id="PTHR43124:SF5">
    <property type="entry name" value="PURINE RIBONUCLEOSIDE EFFLUX PUMP NEPI"/>
    <property type="match status" value="1"/>
</dbReference>
<evidence type="ECO:0000256" key="2">
    <source>
        <dbReference type="ARBA" id="ARBA00022475"/>
    </source>
</evidence>
<accession>A0A7H8N6C6</accession>
<evidence type="ECO:0000256" key="6">
    <source>
        <dbReference type="SAM" id="MobiDB-lite"/>
    </source>
</evidence>
<dbReference type="PANTHER" id="PTHR43124">
    <property type="entry name" value="PURINE EFFLUX PUMP PBUE"/>
    <property type="match status" value="1"/>
</dbReference>
<sequence length="430" mass="43841">MSSNVCDAKTEADSFAASERNSIAPEPAAPSWAAVFSLALGVFGLLTAEYLPASLLTPMAADLGVSEALAGQAVTVTAVAAMLSGLLTAITTRGIDRRTVLLGFTVLLIVSNLLVAVATNIVVLLLMRILLGVALGGFWSMAAAVAMRLVPAALVPRAVAVIFSGIAVATVVAIPLGSYLGELAGWRSTFLAASVLGALTLVFQLLALPRMAPHGTARLGTLGEVLRRPGFGVGIAGMLLVHVGHYALFTYIRPALEDVVRVSAGALTLLLFAFGVANFVGTLAAGWLLEVNLRLTLALTPVLMGVAALGLALLPAGRVGYVLLVVLWGLAFGGVSVAWSNWATRMVPDQAESAGGLVVVGVQSAIAGGAAAGGVLFGMGGVTTVFTVSGLVLLAAALLIVARVEAPRHGVPRRGGWSSSARPRRAERCG</sequence>
<feature type="transmembrane region" description="Helical" evidence="7">
    <location>
        <begin position="320"/>
        <end position="342"/>
    </location>
</feature>
<dbReference type="InterPro" id="IPR050189">
    <property type="entry name" value="MFS_Efflux_Transporters"/>
</dbReference>
<gene>
    <name evidence="9" type="ORF">HUT08_11410</name>
</gene>
<reference evidence="9 10" key="1">
    <citation type="submission" date="2020-06" db="EMBL/GenBank/DDBJ databases">
        <title>Genome mining for natural products.</title>
        <authorList>
            <person name="Zhang B."/>
            <person name="Shi J."/>
            <person name="Ge H."/>
        </authorList>
    </citation>
    <scope>NUCLEOTIDE SEQUENCE [LARGE SCALE GENOMIC DNA]</scope>
    <source>
        <strain evidence="9 10">NA00687</strain>
    </source>
</reference>
<evidence type="ECO:0000256" key="4">
    <source>
        <dbReference type="ARBA" id="ARBA00022989"/>
    </source>
</evidence>
<dbReference type="SUPFAM" id="SSF103473">
    <property type="entry name" value="MFS general substrate transporter"/>
    <property type="match status" value="1"/>
</dbReference>
<evidence type="ECO:0000256" key="5">
    <source>
        <dbReference type="ARBA" id="ARBA00023136"/>
    </source>
</evidence>
<feature type="transmembrane region" description="Helical" evidence="7">
    <location>
        <begin position="129"/>
        <end position="147"/>
    </location>
</feature>
<proteinExistence type="predicted"/>
<protein>
    <submittedName>
        <fullName evidence="9">MFS transporter</fullName>
    </submittedName>
</protein>
<feature type="transmembrane region" description="Helical" evidence="7">
    <location>
        <begin position="68"/>
        <end position="88"/>
    </location>
</feature>
<feature type="transmembrane region" description="Helical" evidence="7">
    <location>
        <begin position="29"/>
        <end position="48"/>
    </location>
</feature>
<dbReference type="Proteomes" id="UP000509303">
    <property type="component" value="Chromosome"/>
</dbReference>
<dbReference type="PROSITE" id="PS50850">
    <property type="entry name" value="MFS"/>
    <property type="match status" value="1"/>
</dbReference>
<keyword evidence="2" id="KW-1003">Cell membrane</keyword>
<dbReference type="AlphaFoldDB" id="A0A7H8N6C6"/>
<dbReference type="GO" id="GO:0005886">
    <property type="term" value="C:plasma membrane"/>
    <property type="evidence" value="ECO:0007669"/>
    <property type="project" value="UniProtKB-SubCell"/>
</dbReference>
<dbReference type="CDD" id="cd17324">
    <property type="entry name" value="MFS_NepI_like"/>
    <property type="match status" value="1"/>
</dbReference>
<keyword evidence="4 7" id="KW-1133">Transmembrane helix</keyword>
<organism evidence="9 10">
    <name type="scientific">Streptomyces buecherae</name>
    <dbReference type="NCBI Taxonomy" id="2763006"/>
    <lineage>
        <taxon>Bacteria</taxon>
        <taxon>Bacillati</taxon>
        <taxon>Actinomycetota</taxon>
        <taxon>Actinomycetes</taxon>
        <taxon>Kitasatosporales</taxon>
        <taxon>Streptomycetaceae</taxon>
        <taxon>Streptomyces</taxon>
    </lineage>
</organism>
<keyword evidence="5 7" id="KW-0472">Membrane</keyword>
<feature type="transmembrane region" description="Helical" evidence="7">
    <location>
        <begin position="385"/>
        <end position="404"/>
    </location>
</feature>
<feature type="transmembrane region" description="Helical" evidence="7">
    <location>
        <begin position="354"/>
        <end position="379"/>
    </location>
</feature>
<feature type="transmembrane region" description="Helical" evidence="7">
    <location>
        <begin position="159"/>
        <end position="180"/>
    </location>
</feature>
<feature type="domain" description="Major facilitator superfamily (MFS) profile" evidence="8">
    <location>
        <begin position="34"/>
        <end position="408"/>
    </location>
</feature>
<dbReference type="Gene3D" id="1.20.1250.20">
    <property type="entry name" value="MFS general substrate transporter like domains"/>
    <property type="match status" value="1"/>
</dbReference>
<feature type="transmembrane region" description="Helical" evidence="7">
    <location>
        <begin position="100"/>
        <end position="123"/>
    </location>
</feature>
<evidence type="ECO:0000313" key="9">
    <source>
        <dbReference type="EMBL" id="QKW50054.1"/>
    </source>
</evidence>
<evidence type="ECO:0000256" key="1">
    <source>
        <dbReference type="ARBA" id="ARBA00004651"/>
    </source>
</evidence>
<feature type="transmembrane region" description="Helical" evidence="7">
    <location>
        <begin position="229"/>
        <end position="252"/>
    </location>
</feature>
<evidence type="ECO:0000259" key="8">
    <source>
        <dbReference type="PROSITE" id="PS50850"/>
    </source>
</evidence>
<evidence type="ECO:0000313" key="10">
    <source>
        <dbReference type="Proteomes" id="UP000509303"/>
    </source>
</evidence>
<feature type="transmembrane region" description="Helical" evidence="7">
    <location>
        <begin position="295"/>
        <end position="314"/>
    </location>
</feature>
<dbReference type="GO" id="GO:0022857">
    <property type="term" value="F:transmembrane transporter activity"/>
    <property type="evidence" value="ECO:0007669"/>
    <property type="project" value="InterPro"/>
</dbReference>
<feature type="transmembrane region" description="Helical" evidence="7">
    <location>
        <begin position="264"/>
        <end position="288"/>
    </location>
</feature>
<dbReference type="RefSeq" id="WP_176161789.1">
    <property type="nucleotide sequence ID" value="NZ_CP054929.1"/>
</dbReference>
<comment type="subcellular location">
    <subcellularLocation>
        <location evidence="1">Cell membrane</location>
        <topology evidence="1">Multi-pass membrane protein</topology>
    </subcellularLocation>
</comment>
<name>A0A7H8N6C6_9ACTN</name>
<dbReference type="Pfam" id="PF07690">
    <property type="entry name" value="MFS_1"/>
    <property type="match status" value="1"/>
</dbReference>
<dbReference type="InterPro" id="IPR036259">
    <property type="entry name" value="MFS_trans_sf"/>
</dbReference>
<evidence type="ECO:0000256" key="7">
    <source>
        <dbReference type="SAM" id="Phobius"/>
    </source>
</evidence>
<evidence type="ECO:0000256" key="3">
    <source>
        <dbReference type="ARBA" id="ARBA00022692"/>
    </source>
</evidence>
<keyword evidence="10" id="KW-1185">Reference proteome</keyword>
<dbReference type="EMBL" id="CP054929">
    <property type="protein sequence ID" value="QKW50054.1"/>
    <property type="molecule type" value="Genomic_DNA"/>
</dbReference>
<dbReference type="InterPro" id="IPR011701">
    <property type="entry name" value="MFS"/>
</dbReference>
<keyword evidence="3 7" id="KW-0812">Transmembrane</keyword>
<dbReference type="InterPro" id="IPR020846">
    <property type="entry name" value="MFS_dom"/>
</dbReference>